<organism evidence="3 4">
    <name type="scientific">Spinactinospora alkalitolerans</name>
    <dbReference type="NCBI Taxonomy" id="687207"/>
    <lineage>
        <taxon>Bacteria</taxon>
        <taxon>Bacillati</taxon>
        <taxon>Actinomycetota</taxon>
        <taxon>Actinomycetes</taxon>
        <taxon>Streptosporangiales</taxon>
        <taxon>Nocardiopsidaceae</taxon>
        <taxon>Spinactinospora</taxon>
    </lineage>
</organism>
<dbReference type="InterPro" id="IPR006597">
    <property type="entry name" value="Sel1-like"/>
</dbReference>
<feature type="transmembrane region" description="Helical" evidence="2">
    <location>
        <begin position="6"/>
        <end position="26"/>
    </location>
</feature>
<dbReference type="SUPFAM" id="SSF81901">
    <property type="entry name" value="HCP-like"/>
    <property type="match status" value="2"/>
</dbReference>
<protein>
    <submittedName>
        <fullName evidence="3">Uncharacterized protein</fullName>
    </submittedName>
</protein>
<evidence type="ECO:0000256" key="2">
    <source>
        <dbReference type="SAM" id="Phobius"/>
    </source>
</evidence>
<evidence type="ECO:0000256" key="1">
    <source>
        <dbReference type="PROSITE-ProRule" id="PRU00339"/>
    </source>
</evidence>
<dbReference type="SMART" id="SM00671">
    <property type="entry name" value="SEL1"/>
    <property type="match status" value="10"/>
</dbReference>
<dbReference type="Gene3D" id="1.25.40.10">
    <property type="entry name" value="Tetratricopeptide repeat domain"/>
    <property type="match status" value="4"/>
</dbReference>
<dbReference type="EMBL" id="JACCCC010000001">
    <property type="protein sequence ID" value="NYE49519.1"/>
    <property type="molecule type" value="Genomic_DNA"/>
</dbReference>
<dbReference type="Pfam" id="PF13432">
    <property type="entry name" value="TPR_16"/>
    <property type="match status" value="6"/>
</dbReference>
<gene>
    <name evidence="3" type="ORF">HDA32_004639</name>
</gene>
<dbReference type="InterPro" id="IPR019734">
    <property type="entry name" value="TPR_rpt"/>
</dbReference>
<dbReference type="PROSITE" id="PS51257">
    <property type="entry name" value="PROKAR_LIPOPROTEIN"/>
    <property type="match status" value="1"/>
</dbReference>
<feature type="repeat" description="TPR" evidence="1">
    <location>
        <begin position="669"/>
        <end position="702"/>
    </location>
</feature>
<dbReference type="RefSeq" id="WP_179645164.1">
    <property type="nucleotide sequence ID" value="NZ_BAAAYY010000046.1"/>
</dbReference>
<keyword evidence="1" id="KW-0802">TPR repeat</keyword>
<evidence type="ECO:0000313" key="3">
    <source>
        <dbReference type="EMBL" id="NYE49519.1"/>
    </source>
</evidence>
<sequence length="917" mass="97003">MRWVWVWVGGSAAAACAGLAVALYYLPGLEKLSWIAGAGSFVTAVPSLVLALVLARAQTQPPPTPSSAEVPAGGVANSVGDVSGSAVQAREVGGPVQQVSGNTGDTYTAHTMMFNQLPPAEQPPGALDRVASAVRVGQADPRELGVHAARPGSDGSALPPYVARDVDAELEQHLTRAASGGRPVLVAGDSTAGKSRAALQALKNALPGRRLIAPSPSTDLHALAARLTAPPLPEGGVVVWLDDLHRYLGLGRIGLTEDTLQALRRAGAAVVATMRSEFLDAYRPGALATTGQEWLEVRSERDDTAALLKCFDTVEVDRVWSAGETDRAAAVGDERLDEAVARHGVHGIAEYLAAGPDLLAEWRNARRSSTRGGHPRGHALVAAAVDLARTGLLAALTRQILQQAHRPYLAGAAALRPEPFDDALDWAQQVRLGVSSLLVPADGDQECWRAFDYLVEAATAPIPAPTWQTALACAAGDDERITIADNADEAGHRDTAVAVCEPLARDGHPRAMNLMGIWAEEGGNPDQAEAWYRRAVDAGHTGALFNLGLLLDEQDRPQEAEEAYRRAVDAGNTKALNNLGLLLADQGRAGEAEAWYRRAADAGHTKALFNLGLLLAAQDRSQEAEAWYRRAVDAGDIDALLNLGLLLAAQDRLQEAEAWYRRAADAGHTKALFNLGVLLAAQDRSQEAEEAYRRAVDAGDTDALFNLGVLLAAQDRPQEAEGYFRRAVDAGYTGALNNLGVLLAGQRRVGEAEEAYRRAADAGHTKALNNLGLLLAGQGRAGEAETRYRRAADAGDTGALFNLGVLLAAQDRSQEAEAWYRRAADAGHIDALLNLGVLLAAQDRPQEAEGYFRRAVDAGHTKALFNLGVLLAGQGRVGEAVEALERAVEAFAAVGDVDKQRLAAELLAELRGEDGEG</sequence>
<keyword evidence="2" id="KW-1133">Transmembrane helix</keyword>
<proteinExistence type="predicted"/>
<dbReference type="PROSITE" id="PS50005">
    <property type="entry name" value="TPR"/>
    <property type="match status" value="1"/>
</dbReference>
<comment type="caution">
    <text evidence="3">The sequence shown here is derived from an EMBL/GenBank/DDBJ whole genome shotgun (WGS) entry which is preliminary data.</text>
</comment>
<keyword evidence="2" id="KW-0812">Transmembrane</keyword>
<dbReference type="SMART" id="SM00028">
    <property type="entry name" value="TPR"/>
    <property type="match status" value="6"/>
</dbReference>
<keyword evidence="2" id="KW-0472">Membrane</keyword>
<keyword evidence="4" id="KW-1185">Reference proteome</keyword>
<dbReference type="Pfam" id="PF13374">
    <property type="entry name" value="TPR_10"/>
    <property type="match status" value="2"/>
</dbReference>
<dbReference type="AlphaFoldDB" id="A0A852TZU2"/>
<dbReference type="PANTHER" id="PTHR44809:SF1">
    <property type="entry name" value="PROTEIN O-MANNOSYL-TRANSFERASE TMTC1"/>
    <property type="match status" value="1"/>
</dbReference>
<evidence type="ECO:0000313" key="4">
    <source>
        <dbReference type="Proteomes" id="UP000589036"/>
    </source>
</evidence>
<dbReference type="InterPro" id="IPR052943">
    <property type="entry name" value="TMTC_O-mannosyl-trnsfr"/>
</dbReference>
<reference evidence="3 4" key="1">
    <citation type="submission" date="2020-07" db="EMBL/GenBank/DDBJ databases">
        <title>Sequencing the genomes of 1000 actinobacteria strains.</title>
        <authorList>
            <person name="Klenk H.-P."/>
        </authorList>
    </citation>
    <scope>NUCLEOTIDE SEQUENCE [LARGE SCALE GENOMIC DNA]</scope>
    <source>
        <strain evidence="3 4">CXB654</strain>
    </source>
</reference>
<dbReference type="InterPro" id="IPR011990">
    <property type="entry name" value="TPR-like_helical_dom_sf"/>
</dbReference>
<accession>A0A852TZU2</accession>
<name>A0A852TZU2_9ACTN</name>
<dbReference type="Proteomes" id="UP000589036">
    <property type="component" value="Unassembled WGS sequence"/>
</dbReference>
<feature type="transmembrane region" description="Helical" evidence="2">
    <location>
        <begin position="33"/>
        <end position="55"/>
    </location>
</feature>
<dbReference type="PANTHER" id="PTHR44809">
    <property type="match status" value="1"/>
</dbReference>